<accession>A0A1N6F9E5</accession>
<keyword evidence="1 2" id="KW-0732">Signal</keyword>
<dbReference type="PANTHER" id="PTHR21666:SF289">
    <property type="entry name" value="L-ALA--D-GLU ENDOPEPTIDASE"/>
    <property type="match status" value="1"/>
</dbReference>
<dbReference type="PROSITE" id="PS51782">
    <property type="entry name" value="LYSM"/>
    <property type="match status" value="1"/>
</dbReference>
<dbReference type="InterPro" id="IPR011055">
    <property type="entry name" value="Dup_hybrid_motif"/>
</dbReference>
<evidence type="ECO:0000256" key="2">
    <source>
        <dbReference type="SAM" id="SignalP"/>
    </source>
</evidence>
<dbReference type="GO" id="GO:0004222">
    <property type="term" value="F:metalloendopeptidase activity"/>
    <property type="evidence" value="ECO:0007669"/>
    <property type="project" value="TreeGrafter"/>
</dbReference>
<dbReference type="RefSeq" id="WP_084188240.1">
    <property type="nucleotide sequence ID" value="NZ_FSRE01000002.1"/>
</dbReference>
<protein>
    <submittedName>
        <fullName evidence="4">Lipoprotein NlpD/lipoprotein YgeR</fullName>
    </submittedName>
</protein>
<dbReference type="CDD" id="cd00118">
    <property type="entry name" value="LysM"/>
    <property type="match status" value="1"/>
</dbReference>
<keyword evidence="5" id="KW-1185">Reference proteome</keyword>
<dbReference type="STRING" id="364032.SAMN05443662_0977"/>
<evidence type="ECO:0000259" key="3">
    <source>
        <dbReference type="PROSITE" id="PS51782"/>
    </source>
</evidence>
<dbReference type="SMART" id="SM00257">
    <property type="entry name" value="LysM"/>
    <property type="match status" value="1"/>
</dbReference>
<feature type="signal peptide" evidence="2">
    <location>
        <begin position="1"/>
        <end position="22"/>
    </location>
</feature>
<dbReference type="InterPro" id="IPR016047">
    <property type="entry name" value="M23ase_b-sheet_dom"/>
</dbReference>
<dbReference type="CDD" id="cd12797">
    <property type="entry name" value="M23_peptidase"/>
    <property type="match status" value="1"/>
</dbReference>
<keyword evidence="4" id="KW-0449">Lipoprotein</keyword>
<feature type="chain" id="PRO_5012613502" evidence="2">
    <location>
        <begin position="23"/>
        <end position="222"/>
    </location>
</feature>
<dbReference type="Gene3D" id="3.10.350.10">
    <property type="entry name" value="LysM domain"/>
    <property type="match status" value="1"/>
</dbReference>
<dbReference type="InterPro" id="IPR018392">
    <property type="entry name" value="LysM"/>
</dbReference>
<sequence length="222" mass="24418">MRWLLALIFPFLLAGCSSTPSSYGSHSECGSVVVVRSGDTLGEIAQRCHVSLRTLARFNGIDPPYMIRIGQRLRIPDARAIAAQQQGIAPQRSVPKRASQRPLVWPLAGATVEWKPDPKGGAGMLLRSRKPLPVRAMTTGKVVTLTRLPTYGPVVVIDHGRGLYGVYARLQQIEVTPGQSVAAGQAIGRCAPEGRDASVCYVELREARRLLDLRRWKNWTER</sequence>
<dbReference type="Pfam" id="PF01476">
    <property type="entry name" value="LysM"/>
    <property type="match status" value="1"/>
</dbReference>
<dbReference type="Proteomes" id="UP000198461">
    <property type="component" value="Unassembled WGS sequence"/>
</dbReference>
<dbReference type="EMBL" id="FSRE01000002">
    <property type="protein sequence ID" value="SIN91836.1"/>
    <property type="molecule type" value="Genomic_DNA"/>
</dbReference>
<evidence type="ECO:0000256" key="1">
    <source>
        <dbReference type="ARBA" id="ARBA00022729"/>
    </source>
</evidence>
<organism evidence="4 5">
    <name type="scientific">Sulfurivirga caldicuralii</name>
    <dbReference type="NCBI Taxonomy" id="364032"/>
    <lineage>
        <taxon>Bacteria</taxon>
        <taxon>Pseudomonadati</taxon>
        <taxon>Pseudomonadota</taxon>
        <taxon>Gammaproteobacteria</taxon>
        <taxon>Thiotrichales</taxon>
        <taxon>Piscirickettsiaceae</taxon>
        <taxon>Sulfurivirga</taxon>
    </lineage>
</organism>
<dbReference type="OrthoDB" id="9793746at2"/>
<dbReference type="AlphaFoldDB" id="A0A1N6F9E5"/>
<proteinExistence type="predicted"/>
<dbReference type="InterPro" id="IPR050570">
    <property type="entry name" value="Cell_wall_metabolism_enzyme"/>
</dbReference>
<dbReference type="PROSITE" id="PS51257">
    <property type="entry name" value="PROKAR_LIPOPROTEIN"/>
    <property type="match status" value="1"/>
</dbReference>
<evidence type="ECO:0000313" key="4">
    <source>
        <dbReference type="EMBL" id="SIN91836.1"/>
    </source>
</evidence>
<dbReference type="Pfam" id="PF01551">
    <property type="entry name" value="Peptidase_M23"/>
    <property type="match status" value="1"/>
</dbReference>
<name>A0A1N6F9E5_9GAMM</name>
<dbReference type="Gene3D" id="2.70.70.10">
    <property type="entry name" value="Glucose Permease (Domain IIA)"/>
    <property type="match status" value="1"/>
</dbReference>
<reference evidence="4 5" key="1">
    <citation type="submission" date="2016-11" db="EMBL/GenBank/DDBJ databases">
        <authorList>
            <person name="Jaros S."/>
            <person name="Januszkiewicz K."/>
            <person name="Wedrychowicz H."/>
        </authorList>
    </citation>
    <scope>NUCLEOTIDE SEQUENCE [LARGE SCALE GENOMIC DNA]</scope>
    <source>
        <strain evidence="4 5">DSM 17737</strain>
    </source>
</reference>
<gene>
    <name evidence="4" type="ORF">SAMN05443662_0977</name>
</gene>
<dbReference type="PANTHER" id="PTHR21666">
    <property type="entry name" value="PEPTIDASE-RELATED"/>
    <property type="match status" value="1"/>
</dbReference>
<feature type="domain" description="LysM" evidence="3">
    <location>
        <begin position="31"/>
        <end position="75"/>
    </location>
</feature>
<dbReference type="SUPFAM" id="SSF51261">
    <property type="entry name" value="Duplicated hybrid motif"/>
    <property type="match status" value="1"/>
</dbReference>
<dbReference type="InterPro" id="IPR036779">
    <property type="entry name" value="LysM_dom_sf"/>
</dbReference>
<evidence type="ECO:0000313" key="5">
    <source>
        <dbReference type="Proteomes" id="UP000198461"/>
    </source>
</evidence>